<proteinExistence type="predicted"/>
<dbReference type="EMBL" id="JAULSN010000004">
    <property type="protein sequence ID" value="KAK3373447.1"/>
    <property type="molecule type" value="Genomic_DNA"/>
</dbReference>
<gene>
    <name evidence="1" type="ORF">B0T24DRAFT_623198</name>
</gene>
<sequence length="202" mass="22017">MQDKSGGLLRQGFGGAEHSPGNMASISVLEYRGKYGGFHGGCSACSVYPSRYPVFLLEVWSGHQLTPPSSDGVTQCTHAFGHGISSVVTPSLPQQPGAGRVRLYHMREPKEKKDTKHHHKWRPRTLCCSIPRVWVGEGGRHYNGWIMTLTSLPFLSRRNSKSPIPRGGESLSCPMSCPPRGVILAVLFSASLDQNTHVPRGG</sequence>
<dbReference type="Proteomes" id="UP001287356">
    <property type="component" value="Unassembled WGS sequence"/>
</dbReference>
<comment type="caution">
    <text evidence="1">The sequence shown here is derived from an EMBL/GenBank/DDBJ whole genome shotgun (WGS) entry which is preliminary data.</text>
</comment>
<accession>A0AAE0KC52</accession>
<evidence type="ECO:0000313" key="2">
    <source>
        <dbReference type="Proteomes" id="UP001287356"/>
    </source>
</evidence>
<name>A0AAE0KC52_9PEZI</name>
<keyword evidence="2" id="KW-1185">Reference proteome</keyword>
<dbReference type="AlphaFoldDB" id="A0AAE0KC52"/>
<evidence type="ECO:0000313" key="1">
    <source>
        <dbReference type="EMBL" id="KAK3373447.1"/>
    </source>
</evidence>
<reference evidence="1" key="2">
    <citation type="submission" date="2023-06" db="EMBL/GenBank/DDBJ databases">
        <authorList>
            <consortium name="Lawrence Berkeley National Laboratory"/>
            <person name="Haridas S."/>
            <person name="Hensen N."/>
            <person name="Bonometti L."/>
            <person name="Westerberg I."/>
            <person name="Brannstrom I.O."/>
            <person name="Guillou S."/>
            <person name="Cros-Aarteil S."/>
            <person name="Calhoun S."/>
            <person name="Kuo A."/>
            <person name="Mondo S."/>
            <person name="Pangilinan J."/>
            <person name="Riley R."/>
            <person name="Labutti K."/>
            <person name="Andreopoulos B."/>
            <person name="Lipzen A."/>
            <person name="Chen C."/>
            <person name="Yanf M."/>
            <person name="Daum C."/>
            <person name="Ng V."/>
            <person name="Clum A."/>
            <person name="Steindorff A."/>
            <person name="Ohm R."/>
            <person name="Martin F."/>
            <person name="Silar P."/>
            <person name="Natvig D."/>
            <person name="Lalanne C."/>
            <person name="Gautier V."/>
            <person name="Ament-Velasquez S.L."/>
            <person name="Kruys A."/>
            <person name="Hutchinson M.I."/>
            <person name="Powell A.J."/>
            <person name="Barry K."/>
            <person name="Miller A.N."/>
            <person name="Grigoriev I.V."/>
            <person name="Debuchy R."/>
            <person name="Gladieux P."/>
            <person name="Thoren M.H."/>
            <person name="Johannesson H."/>
        </authorList>
    </citation>
    <scope>NUCLEOTIDE SEQUENCE</scope>
    <source>
        <strain evidence="1">CBS 958.72</strain>
    </source>
</reference>
<organism evidence="1 2">
    <name type="scientific">Lasiosphaeria ovina</name>
    <dbReference type="NCBI Taxonomy" id="92902"/>
    <lineage>
        <taxon>Eukaryota</taxon>
        <taxon>Fungi</taxon>
        <taxon>Dikarya</taxon>
        <taxon>Ascomycota</taxon>
        <taxon>Pezizomycotina</taxon>
        <taxon>Sordariomycetes</taxon>
        <taxon>Sordariomycetidae</taxon>
        <taxon>Sordariales</taxon>
        <taxon>Lasiosphaeriaceae</taxon>
        <taxon>Lasiosphaeria</taxon>
    </lineage>
</organism>
<protein>
    <submittedName>
        <fullName evidence="1">Uncharacterized protein</fullName>
    </submittedName>
</protein>
<reference evidence="1" key="1">
    <citation type="journal article" date="2023" name="Mol. Phylogenet. Evol.">
        <title>Genome-scale phylogeny and comparative genomics of the fungal order Sordariales.</title>
        <authorList>
            <person name="Hensen N."/>
            <person name="Bonometti L."/>
            <person name="Westerberg I."/>
            <person name="Brannstrom I.O."/>
            <person name="Guillou S."/>
            <person name="Cros-Aarteil S."/>
            <person name="Calhoun S."/>
            <person name="Haridas S."/>
            <person name="Kuo A."/>
            <person name="Mondo S."/>
            <person name="Pangilinan J."/>
            <person name="Riley R."/>
            <person name="LaButti K."/>
            <person name="Andreopoulos B."/>
            <person name="Lipzen A."/>
            <person name="Chen C."/>
            <person name="Yan M."/>
            <person name="Daum C."/>
            <person name="Ng V."/>
            <person name="Clum A."/>
            <person name="Steindorff A."/>
            <person name="Ohm R.A."/>
            <person name="Martin F."/>
            <person name="Silar P."/>
            <person name="Natvig D.O."/>
            <person name="Lalanne C."/>
            <person name="Gautier V."/>
            <person name="Ament-Velasquez S.L."/>
            <person name="Kruys A."/>
            <person name="Hutchinson M.I."/>
            <person name="Powell A.J."/>
            <person name="Barry K."/>
            <person name="Miller A.N."/>
            <person name="Grigoriev I.V."/>
            <person name="Debuchy R."/>
            <person name="Gladieux P."/>
            <person name="Hiltunen Thoren M."/>
            <person name="Johannesson H."/>
        </authorList>
    </citation>
    <scope>NUCLEOTIDE SEQUENCE</scope>
    <source>
        <strain evidence="1">CBS 958.72</strain>
    </source>
</reference>